<sequence>MRELLSDLEAGGPIDPVERAKVLSRRTLPKRFYKEVSVGGAEEGGHLVLLDGRPVKTAGRKTLTVPQLALAEAVAGEWAAQETSIDPMTMPLTRIANVAIDAVALRLGEVADDVAAYASNDLLCYRADTPQSLVSRQETAWRPVLDWAESRFSGRFVLAEGIMPVRQDPALIGRVRDSLEGMAALRLAALHVATTLTGSGLLALALEDGLLPAETVWAAAHVDEDWNIEQWGGDAEAEKVRALRKRDFDAAALILAETARG</sequence>
<proteinExistence type="inferred from homology"/>
<comment type="caution">
    <text evidence="4">The sequence shown here is derived from an EMBL/GenBank/DDBJ whole genome shotgun (WGS) entry which is preliminary data.</text>
</comment>
<organism evidence="4 5">
    <name type="scientific">Stappia taiwanensis</name>
    <dbReference type="NCBI Taxonomy" id="992267"/>
    <lineage>
        <taxon>Bacteria</taxon>
        <taxon>Pseudomonadati</taxon>
        <taxon>Pseudomonadota</taxon>
        <taxon>Alphaproteobacteria</taxon>
        <taxon>Hyphomicrobiales</taxon>
        <taxon>Stappiaceae</taxon>
        <taxon>Stappia</taxon>
    </lineage>
</organism>
<comment type="similarity">
    <text evidence="1">Belongs to the ATP12 family.</text>
</comment>
<evidence type="ECO:0000256" key="3">
    <source>
        <dbReference type="ARBA" id="ARBA00023186"/>
    </source>
</evidence>
<dbReference type="Proteomes" id="UP000559404">
    <property type="component" value="Unassembled WGS sequence"/>
</dbReference>
<dbReference type="PANTHER" id="PTHR21013:SF10">
    <property type="entry name" value="ATP SYNTHASE MITOCHONDRIAL F1 COMPLEX ASSEMBLY FACTOR 2"/>
    <property type="match status" value="1"/>
</dbReference>
<dbReference type="InterPro" id="IPR023335">
    <property type="entry name" value="ATP12_ortho_dom_sf"/>
</dbReference>
<reference evidence="4 5" key="2">
    <citation type="submission" date="2020-08" db="EMBL/GenBank/DDBJ databases">
        <title>Stappia taiwanensis sp. nov., isolated from a coastal thermal spring.</title>
        <authorList>
            <person name="Kampfer P."/>
        </authorList>
    </citation>
    <scope>NUCLEOTIDE SEQUENCE [LARGE SCALE GENOMIC DNA]</scope>
    <source>
        <strain evidence="4 5">DSM 23284</strain>
    </source>
</reference>
<dbReference type="InterPro" id="IPR042272">
    <property type="entry name" value="ATP12_ATP_synth-F1-assembly_N"/>
</dbReference>
<gene>
    <name evidence="4" type="ORF">H1W37_03205</name>
</gene>
<dbReference type="SUPFAM" id="SSF160909">
    <property type="entry name" value="ATP12-like"/>
    <property type="match status" value="1"/>
</dbReference>
<dbReference type="InterPro" id="IPR011419">
    <property type="entry name" value="ATP12_ATP_synth-F1-assembly"/>
</dbReference>
<name>A0A838XPX4_9HYPH</name>
<protein>
    <submittedName>
        <fullName evidence="4">ATPase</fullName>
    </submittedName>
</protein>
<dbReference type="Pfam" id="PF07542">
    <property type="entry name" value="ATP12"/>
    <property type="match status" value="1"/>
</dbReference>
<dbReference type="PANTHER" id="PTHR21013">
    <property type="entry name" value="ATP SYNTHASE MITOCHONDRIAL F1 COMPLEX ASSEMBLY FACTOR 2/ATP12 PROTEIN, MITOCHONDRIAL PRECURSOR"/>
    <property type="match status" value="1"/>
</dbReference>
<keyword evidence="2" id="KW-0809">Transit peptide</keyword>
<keyword evidence="3" id="KW-0143">Chaperone</keyword>
<dbReference type="EMBL" id="JACEON010000002">
    <property type="protein sequence ID" value="MBA4610646.1"/>
    <property type="molecule type" value="Genomic_DNA"/>
</dbReference>
<reference evidence="4 5" key="1">
    <citation type="submission" date="2020-07" db="EMBL/GenBank/DDBJ databases">
        <authorList>
            <person name="Li M."/>
        </authorList>
    </citation>
    <scope>NUCLEOTIDE SEQUENCE [LARGE SCALE GENOMIC DNA]</scope>
    <source>
        <strain evidence="4 5">DSM 23284</strain>
    </source>
</reference>
<accession>A0A838XPX4</accession>
<keyword evidence="5" id="KW-1185">Reference proteome</keyword>
<dbReference type="Gene3D" id="1.10.3580.10">
    <property type="entry name" value="ATP12 ATPase"/>
    <property type="match status" value="1"/>
</dbReference>
<evidence type="ECO:0000313" key="5">
    <source>
        <dbReference type="Proteomes" id="UP000559404"/>
    </source>
</evidence>
<evidence type="ECO:0000313" key="4">
    <source>
        <dbReference type="EMBL" id="MBA4610646.1"/>
    </source>
</evidence>
<evidence type="ECO:0000256" key="2">
    <source>
        <dbReference type="ARBA" id="ARBA00022946"/>
    </source>
</evidence>
<dbReference type="RefSeq" id="WP_181758833.1">
    <property type="nucleotide sequence ID" value="NZ_BMCR01000002.1"/>
</dbReference>
<dbReference type="AlphaFoldDB" id="A0A838XPX4"/>
<dbReference type="GO" id="GO:0043461">
    <property type="term" value="P:proton-transporting ATP synthase complex assembly"/>
    <property type="evidence" value="ECO:0007669"/>
    <property type="project" value="InterPro"/>
</dbReference>
<dbReference type="Gene3D" id="3.30.2180.10">
    <property type="entry name" value="ATP12-like"/>
    <property type="match status" value="1"/>
</dbReference>
<evidence type="ECO:0000256" key="1">
    <source>
        <dbReference type="ARBA" id="ARBA00008231"/>
    </source>
</evidence>